<proteinExistence type="predicted"/>
<dbReference type="Proteomes" id="UP000309618">
    <property type="component" value="Unassembled WGS sequence"/>
</dbReference>
<sequence length="191" mass="20727">MLSLALKWLLRPDVEGGEVNHPADRGGHTKYGVADAADGKKDGMADLDRDGVPDIAIGDLTPAHTEPFYRQNYWEPARCDLIASLSPALSIAVFDAAVHHGPKRAIQQLQQVLGVMADGRLGPVSIGRLKQQLGAKGEGPFLLALMMQRASFMHGIVRKDPSQWANADGWINRLLRLQSYLLSDVVGEVVA</sequence>
<name>A0A4S5CJH3_AERVE</name>
<dbReference type="Pfam" id="PF05838">
    <property type="entry name" value="Glyco_hydro_108"/>
    <property type="match status" value="1"/>
</dbReference>
<dbReference type="RefSeq" id="WP_136501538.1">
    <property type="nucleotide sequence ID" value="NZ_CP121848.1"/>
</dbReference>
<comment type="caution">
    <text evidence="3">The sequence shown here is derived from an EMBL/GenBank/DDBJ whole genome shotgun (WGS) entry which is preliminary data.</text>
</comment>
<accession>A0A4S5CJH3</accession>
<organism evidence="3 4">
    <name type="scientific">Aeromonas veronii</name>
    <dbReference type="NCBI Taxonomy" id="654"/>
    <lineage>
        <taxon>Bacteria</taxon>
        <taxon>Pseudomonadati</taxon>
        <taxon>Pseudomonadota</taxon>
        <taxon>Gammaproteobacteria</taxon>
        <taxon>Aeromonadales</taxon>
        <taxon>Aeromonadaceae</taxon>
        <taxon>Aeromonas</taxon>
    </lineage>
</organism>
<evidence type="ECO:0000259" key="1">
    <source>
        <dbReference type="Pfam" id="PF05838"/>
    </source>
</evidence>
<reference evidence="3 4" key="1">
    <citation type="submission" date="2019-04" db="EMBL/GenBank/DDBJ databases">
        <title>Comparative genomics of Aeromonas veronii strains pathogenic to fish.</title>
        <authorList>
            <person name="Cascarano M.C."/>
            <person name="Smyrli M."/>
            <person name="Katharios P."/>
        </authorList>
    </citation>
    <scope>NUCLEOTIDE SEQUENCE [LARGE SCALE GENOMIC DNA]</scope>
    <source>
        <strain evidence="3 4">XU1</strain>
    </source>
</reference>
<evidence type="ECO:0000313" key="4">
    <source>
        <dbReference type="Proteomes" id="UP000309618"/>
    </source>
</evidence>
<dbReference type="SUPFAM" id="SSF53955">
    <property type="entry name" value="Lysozyme-like"/>
    <property type="match status" value="1"/>
</dbReference>
<feature type="domain" description="TtsA-like Glycoside hydrolase family 108" evidence="1">
    <location>
        <begin position="14"/>
        <end position="101"/>
    </location>
</feature>
<feature type="domain" description="Peptidoglycan binding" evidence="2">
    <location>
        <begin position="105"/>
        <end position="174"/>
    </location>
</feature>
<evidence type="ECO:0000313" key="3">
    <source>
        <dbReference type="EMBL" id="THJ46087.1"/>
    </source>
</evidence>
<dbReference type="Pfam" id="PF09374">
    <property type="entry name" value="PG_binding_3"/>
    <property type="match status" value="1"/>
</dbReference>
<dbReference type="InterPro" id="IPR018537">
    <property type="entry name" value="Peptidoglycan-bd_3"/>
</dbReference>
<dbReference type="AlphaFoldDB" id="A0A4S5CJH3"/>
<dbReference type="InterPro" id="IPR008565">
    <property type="entry name" value="TtsA-like_GH18_dom"/>
</dbReference>
<protein>
    <submittedName>
        <fullName evidence="3">Secretion activator protein</fullName>
    </submittedName>
</protein>
<gene>
    <name evidence="3" type="ORF">E8Q35_07290</name>
</gene>
<dbReference type="EMBL" id="SSUX01000004">
    <property type="protein sequence ID" value="THJ46087.1"/>
    <property type="molecule type" value="Genomic_DNA"/>
</dbReference>
<evidence type="ECO:0000259" key="2">
    <source>
        <dbReference type="Pfam" id="PF09374"/>
    </source>
</evidence>
<dbReference type="InterPro" id="IPR023346">
    <property type="entry name" value="Lysozyme-like_dom_sf"/>
</dbReference>
<dbReference type="Gene3D" id="1.20.141.10">
    <property type="entry name" value="Chitosanase, subunit A, domain 1"/>
    <property type="match status" value="1"/>
</dbReference>